<sequence length="173" mass="19815">MTEMEVVIEEARASDAIGIKQLFIELEEETTYITETENVTQTSLSALEKYLDLQNHSESDLCLLIKINQEIVGILNVTNSHHETSQHIGELFMAIKKTFRGYGLGRDLLEMAIDWANQTPVLRKLELQVQVRNEIAQSLYEKCGFRIEGTRKKGVKTKDGEFLDLYYMGKVLK</sequence>
<evidence type="ECO:0000313" key="2">
    <source>
        <dbReference type="Proteomes" id="UP000483839"/>
    </source>
</evidence>
<dbReference type="EMBL" id="WLXI01000005">
    <property type="protein sequence ID" value="MTD00840.1"/>
    <property type="molecule type" value="Genomic_DNA"/>
</dbReference>
<evidence type="ECO:0000313" key="1">
    <source>
        <dbReference type="EMBL" id="MTD00840.1"/>
    </source>
</evidence>
<gene>
    <name evidence="1" type="ORF">GKS16_00880</name>
</gene>
<dbReference type="PANTHER" id="PTHR43072:SF60">
    <property type="entry name" value="L-2,4-DIAMINOBUTYRIC ACID ACETYLTRANSFERASE"/>
    <property type="match status" value="1"/>
</dbReference>
<comment type="caution">
    <text evidence="1">The sequence shown here is derived from an EMBL/GenBank/DDBJ whole genome shotgun (WGS) entry which is preliminary data.</text>
</comment>
<protein>
    <submittedName>
        <fullName evidence="1">GNAT family N-acetyltransferase</fullName>
    </submittedName>
</protein>
<dbReference type="CDD" id="cd04301">
    <property type="entry name" value="NAT_SF"/>
    <property type="match status" value="1"/>
</dbReference>
<dbReference type="PROSITE" id="PS51186">
    <property type="entry name" value="GNAT"/>
    <property type="match status" value="1"/>
</dbReference>
<dbReference type="Proteomes" id="UP000483839">
    <property type="component" value="Unassembled WGS sequence"/>
</dbReference>
<accession>A0A2X4HMP1</accession>
<dbReference type="InterPro" id="IPR000182">
    <property type="entry name" value="GNAT_dom"/>
</dbReference>
<dbReference type="SUPFAM" id="SSF55729">
    <property type="entry name" value="Acyl-CoA N-acyltransferases (Nat)"/>
    <property type="match status" value="1"/>
</dbReference>
<organism evidence="1 2">
    <name type="scientific">Streptococcus uberis</name>
    <dbReference type="NCBI Taxonomy" id="1349"/>
    <lineage>
        <taxon>Bacteria</taxon>
        <taxon>Bacillati</taxon>
        <taxon>Bacillota</taxon>
        <taxon>Bacilli</taxon>
        <taxon>Lactobacillales</taxon>
        <taxon>Streptococcaceae</taxon>
        <taxon>Streptococcus</taxon>
    </lineage>
</organism>
<proteinExistence type="predicted"/>
<dbReference type="Gene3D" id="3.40.630.30">
    <property type="match status" value="1"/>
</dbReference>
<keyword evidence="1" id="KW-0808">Transferase</keyword>
<dbReference type="AlphaFoldDB" id="A0A2X4HMP1"/>
<dbReference type="PANTHER" id="PTHR43072">
    <property type="entry name" value="N-ACETYLTRANSFERASE"/>
    <property type="match status" value="1"/>
</dbReference>
<dbReference type="Pfam" id="PF00583">
    <property type="entry name" value="Acetyltransf_1"/>
    <property type="match status" value="1"/>
</dbReference>
<dbReference type="InterPro" id="IPR016181">
    <property type="entry name" value="Acyl_CoA_acyltransferase"/>
</dbReference>
<reference evidence="1 2" key="1">
    <citation type="submission" date="2019-11" db="EMBL/GenBank/DDBJ databases">
        <title>Streptococcus uberis isolated from clinical mastitis cases on a southeastern Queensland dairy.</title>
        <authorList>
            <person name="Workentine M.L."/>
            <person name="Price R."/>
            <person name="Olchowy T."/>
        </authorList>
    </citation>
    <scope>NUCLEOTIDE SEQUENCE [LARGE SCALE GENOMIC DNA]</scope>
    <source>
        <strain evidence="1 2">OLC4459-A17</strain>
    </source>
</reference>
<name>A0A2X4HMP1_STRUB</name>
<dbReference type="GO" id="GO:0016747">
    <property type="term" value="F:acyltransferase activity, transferring groups other than amino-acyl groups"/>
    <property type="evidence" value="ECO:0007669"/>
    <property type="project" value="InterPro"/>
</dbReference>